<sequence>MSVIKTFASSEIAQQVAILQDPDLKSILDRAILFFVKSNFYNEFETEFVKSTEQFPYSKIYTEVQKPDSRYQVKLHNIVPQISPEDELGELQRKIYTLKLFEVDTSSHCKSHPKAVFLLDIDESIIYAMPSVFELQETLLSNSCVWYGKALDKFILEEIKIEQTEEW</sequence>
<protein>
    <submittedName>
        <fullName evidence="1">Uncharacterized protein</fullName>
    </submittedName>
</protein>
<dbReference type="AlphaFoldDB" id="V6LKP6"/>
<organism evidence="1">
    <name type="scientific">Spironucleus salmonicida</name>
    <dbReference type="NCBI Taxonomy" id="348837"/>
    <lineage>
        <taxon>Eukaryota</taxon>
        <taxon>Metamonada</taxon>
        <taxon>Diplomonadida</taxon>
        <taxon>Hexamitidae</taxon>
        <taxon>Hexamitinae</taxon>
        <taxon>Spironucleus</taxon>
    </lineage>
</organism>
<keyword evidence="3" id="KW-1185">Reference proteome</keyword>
<dbReference type="VEuPathDB" id="GiardiaDB:SS50377_25389"/>
<evidence type="ECO:0000313" key="2">
    <source>
        <dbReference type="EMBL" id="KAH0573269.1"/>
    </source>
</evidence>
<evidence type="ECO:0000313" key="3">
    <source>
        <dbReference type="Proteomes" id="UP000018208"/>
    </source>
</evidence>
<gene>
    <name evidence="1" type="ORF">SS50377_14951</name>
    <name evidence="2" type="ORF">SS50377_25389</name>
</gene>
<accession>V6LKP6</accession>
<reference evidence="2" key="2">
    <citation type="submission" date="2020-12" db="EMBL/GenBank/DDBJ databases">
        <title>New Spironucleus salmonicida genome in near-complete chromosomes.</title>
        <authorList>
            <person name="Xu F."/>
            <person name="Kurt Z."/>
            <person name="Jimenez-Gonzalez A."/>
            <person name="Astvaldsson A."/>
            <person name="Andersson J.O."/>
            <person name="Svard S.G."/>
        </authorList>
    </citation>
    <scope>NUCLEOTIDE SEQUENCE</scope>
    <source>
        <strain evidence="2">ATCC 50377</strain>
    </source>
</reference>
<dbReference type="EMBL" id="AUWU02000005">
    <property type="protein sequence ID" value="KAH0573269.1"/>
    <property type="molecule type" value="Genomic_DNA"/>
</dbReference>
<proteinExistence type="predicted"/>
<dbReference type="EMBL" id="KI546101">
    <property type="protein sequence ID" value="EST44933.1"/>
    <property type="molecule type" value="Genomic_DNA"/>
</dbReference>
<name>V6LKP6_9EUKA</name>
<dbReference type="Proteomes" id="UP000018208">
    <property type="component" value="Unassembled WGS sequence"/>
</dbReference>
<evidence type="ECO:0000313" key="1">
    <source>
        <dbReference type="EMBL" id="EST44933.1"/>
    </source>
</evidence>
<reference evidence="1 2" key="1">
    <citation type="journal article" date="2014" name="PLoS Genet.">
        <title>The Genome of Spironucleus salmonicida Highlights a Fish Pathogen Adapted to Fluctuating Environments.</title>
        <authorList>
            <person name="Xu F."/>
            <person name="Jerlstrom-Hultqvist J."/>
            <person name="Einarsson E."/>
            <person name="Astvaldsson A."/>
            <person name="Svard S.G."/>
            <person name="Andersson J.O."/>
        </authorList>
    </citation>
    <scope>NUCLEOTIDE SEQUENCE</scope>
    <source>
        <strain evidence="2">ATCC 50377</strain>
    </source>
</reference>